<name>A0AAN6YBC3_9PEZI</name>
<dbReference type="Proteomes" id="UP001301769">
    <property type="component" value="Unassembled WGS sequence"/>
</dbReference>
<dbReference type="AlphaFoldDB" id="A0AAN6YBC3"/>
<evidence type="ECO:0000313" key="4">
    <source>
        <dbReference type="Proteomes" id="UP001301769"/>
    </source>
</evidence>
<dbReference type="EMBL" id="MU858079">
    <property type="protein sequence ID" value="KAK4215475.1"/>
    <property type="molecule type" value="Genomic_DNA"/>
</dbReference>
<proteinExistence type="predicted"/>
<reference evidence="3" key="2">
    <citation type="submission" date="2023-05" db="EMBL/GenBank/DDBJ databases">
        <authorList>
            <consortium name="Lawrence Berkeley National Laboratory"/>
            <person name="Steindorff A."/>
            <person name="Hensen N."/>
            <person name="Bonometti L."/>
            <person name="Westerberg I."/>
            <person name="Brannstrom I.O."/>
            <person name="Guillou S."/>
            <person name="Cros-Aarteil S."/>
            <person name="Calhoun S."/>
            <person name="Haridas S."/>
            <person name="Kuo A."/>
            <person name="Mondo S."/>
            <person name="Pangilinan J."/>
            <person name="Riley R."/>
            <person name="Labutti K."/>
            <person name="Andreopoulos B."/>
            <person name="Lipzen A."/>
            <person name="Chen C."/>
            <person name="Yanf M."/>
            <person name="Daum C."/>
            <person name="Ng V."/>
            <person name="Clum A."/>
            <person name="Ohm R."/>
            <person name="Martin F."/>
            <person name="Silar P."/>
            <person name="Natvig D."/>
            <person name="Lalanne C."/>
            <person name="Gautier V."/>
            <person name="Ament-Velasquez S.L."/>
            <person name="Kruys A."/>
            <person name="Hutchinson M.I."/>
            <person name="Powell A.J."/>
            <person name="Barry K."/>
            <person name="Miller A.N."/>
            <person name="Grigoriev I.V."/>
            <person name="Debuchy R."/>
            <person name="Gladieux P."/>
            <person name="Thoren M.H."/>
            <person name="Johannesson H."/>
        </authorList>
    </citation>
    <scope>NUCLEOTIDE SEQUENCE</scope>
    <source>
        <strain evidence="3">PSN293</strain>
    </source>
</reference>
<keyword evidence="2" id="KW-0472">Membrane</keyword>
<feature type="region of interest" description="Disordered" evidence="1">
    <location>
        <begin position="265"/>
        <end position="310"/>
    </location>
</feature>
<feature type="compositionally biased region" description="Low complexity" evidence="1">
    <location>
        <begin position="274"/>
        <end position="310"/>
    </location>
</feature>
<accession>A0AAN6YBC3</accession>
<gene>
    <name evidence="3" type="ORF">QBC37DRAFT_419010</name>
</gene>
<sequence>MLADCAGRWNMSSFYIHGPGMHCISFTGSSFSVPDCRPWANMDTTQSLWILRRNARLLLVLVPFTLLLHVKGLSLAQQTFVHGGPITSIPNAQRGILRARDVAPSDICGWLAGEHGGDAGAPLRCSSTQSFCALVRSDVIGCCDPEARSIGTAACEYFTGCYASTDVDDLIRQQTRVQKCTYTAKETIVSRTSSFDPSESRYVTFTTTGIITTTESECVTWAFEIDGTVAASTYGCATRGTSIVVKTTISSDALTAPVTALYNRDDSIPSQTDATRGAPTMTTTTAASTAKSSSSQSGPSSTATTAPPSGQSGLETWKIALVVLGGVTAGVVVTFLVVLAVPSWRRHISSRFTSSKQSAGTSISTGDIGNNSEINIEILRAAQNVEMKPLSATSSRHGGEQRYWYAGHWVAGYDYQDEDRRGSVLSSLPGAPVMSRPLEERFMNATPPLTP</sequence>
<organism evidence="3 4">
    <name type="scientific">Rhypophila decipiens</name>
    <dbReference type="NCBI Taxonomy" id="261697"/>
    <lineage>
        <taxon>Eukaryota</taxon>
        <taxon>Fungi</taxon>
        <taxon>Dikarya</taxon>
        <taxon>Ascomycota</taxon>
        <taxon>Pezizomycotina</taxon>
        <taxon>Sordariomycetes</taxon>
        <taxon>Sordariomycetidae</taxon>
        <taxon>Sordariales</taxon>
        <taxon>Naviculisporaceae</taxon>
        <taxon>Rhypophila</taxon>
    </lineage>
</organism>
<evidence type="ECO:0000313" key="3">
    <source>
        <dbReference type="EMBL" id="KAK4215475.1"/>
    </source>
</evidence>
<protein>
    <submittedName>
        <fullName evidence="3">Uncharacterized protein</fullName>
    </submittedName>
</protein>
<keyword evidence="2" id="KW-1133">Transmembrane helix</keyword>
<reference evidence="3" key="1">
    <citation type="journal article" date="2023" name="Mol. Phylogenet. Evol.">
        <title>Genome-scale phylogeny and comparative genomics of the fungal order Sordariales.</title>
        <authorList>
            <person name="Hensen N."/>
            <person name="Bonometti L."/>
            <person name="Westerberg I."/>
            <person name="Brannstrom I.O."/>
            <person name="Guillou S."/>
            <person name="Cros-Aarteil S."/>
            <person name="Calhoun S."/>
            <person name="Haridas S."/>
            <person name="Kuo A."/>
            <person name="Mondo S."/>
            <person name="Pangilinan J."/>
            <person name="Riley R."/>
            <person name="LaButti K."/>
            <person name="Andreopoulos B."/>
            <person name="Lipzen A."/>
            <person name="Chen C."/>
            <person name="Yan M."/>
            <person name="Daum C."/>
            <person name="Ng V."/>
            <person name="Clum A."/>
            <person name="Steindorff A."/>
            <person name="Ohm R.A."/>
            <person name="Martin F."/>
            <person name="Silar P."/>
            <person name="Natvig D.O."/>
            <person name="Lalanne C."/>
            <person name="Gautier V."/>
            <person name="Ament-Velasquez S.L."/>
            <person name="Kruys A."/>
            <person name="Hutchinson M.I."/>
            <person name="Powell A.J."/>
            <person name="Barry K."/>
            <person name="Miller A.N."/>
            <person name="Grigoriev I.V."/>
            <person name="Debuchy R."/>
            <person name="Gladieux P."/>
            <person name="Hiltunen Thoren M."/>
            <person name="Johannesson H."/>
        </authorList>
    </citation>
    <scope>NUCLEOTIDE SEQUENCE</scope>
    <source>
        <strain evidence="3">PSN293</strain>
    </source>
</reference>
<feature type="transmembrane region" description="Helical" evidence="2">
    <location>
        <begin position="319"/>
        <end position="341"/>
    </location>
</feature>
<evidence type="ECO:0000256" key="2">
    <source>
        <dbReference type="SAM" id="Phobius"/>
    </source>
</evidence>
<keyword evidence="4" id="KW-1185">Reference proteome</keyword>
<comment type="caution">
    <text evidence="3">The sequence shown here is derived from an EMBL/GenBank/DDBJ whole genome shotgun (WGS) entry which is preliminary data.</text>
</comment>
<evidence type="ECO:0000256" key="1">
    <source>
        <dbReference type="SAM" id="MobiDB-lite"/>
    </source>
</evidence>
<keyword evidence="2" id="KW-0812">Transmembrane</keyword>